<evidence type="ECO:0000256" key="1">
    <source>
        <dbReference type="SAM" id="Phobius"/>
    </source>
</evidence>
<keyword evidence="2" id="KW-0732">Signal</keyword>
<protein>
    <recommendedName>
        <fullName evidence="5">Secreted peptide</fullName>
    </recommendedName>
</protein>
<dbReference type="Proteomes" id="UP000709295">
    <property type="component" value="Unassembled WGS sequence"/>
</dbReference>
<dbReference type="EMBL" id="JAENGY010002486">
    <property type="protein sequence ID" value="KAG6944067.1"/>
    <property type="molecule type" value="Genomic_DNA"/>
</dbReference>
<keyword evidence="1" id="KW-0472">Membrane</keyword>
<dbReference type="AlphaFoldDB" id="A0A8J5ICQ3"/>
<evidence type="ECO:0000313" key="3">
    <source>
        <dbReference type="EMBL" id="KAG6944067.1"/>
    </source>
</evidence>
<keyword evidence="1" id="KW-1133">Transmembrane helix</keyword>
<reference evidence="3" key="1">
    <citation type="submission" date="2021-01" db="EMBL/GenBank/DDBJ databases">
        <title>Phytophthora aleatoria, a newly-described species from Pinus radiata is distinct from Phytophthora cactorum isolates based on comparative genomics.</title>
        <authorList>
            <person name="Mcdougal R."/>
            <person name="Panda P."/>
            <person name="Williams N."/>
            <person name="Studholme D.J."/>
        </authorList>
    </citation>
    <scope>NUCLEOTIDE SEQUENCE</scope>
    <source>
        <strain evidence="3">NZFS 4037</strain>
    </source>
</reference>
<evidence type="ECO:0000313" key="4">
    <source>
        <dbReference type="Proteomes" id="UP000709295"/>
    </source>
</evidence>
<sequence>MVPMLYSLYLVVLFHLPVAAYYPHTASMTAHELQGVVITILVYAAIELVSFSFCCGGSLGFRRYISWHLCWRRRVRPCRDTSLCGLSLFCI</sequence>
<comment type="caution">
    <text evidence="3">The sequence shown here is derived from an EMBL/GenBank/DDBJ whole genome shotgun (WGS) entry which is preliminary data.</text>
</comment>
<organism evidence="3 4">
    <name type="scientific">Phytophthora aleatoria</name>
    <dbReference type="NCBI Taxonomy" id="2496075"/>
    <lineage>
        <taxon>Eukaryota</taxon>
        <taxon>Sar</taxon>
        <taxon>Stramenopiles</taxon>
        <taxon>Oomycota</taxon>
        <taxon>Peronosporomycetes</taxon>
        <taxon>Peronosporales</taxon>
        <taxon>Peronosporaceae</taxon>
        <taxon>Phytophthora</taxon>
    </lineage>
</organism>
<proteinExistence type="predicted"/>
<evidence type="ECO:0000256" key="2">
    <source>
        <dbReference type="SAM" id="SignalP"/>
    </source>
</evidence>
<feature type="transmembrane region" description="Helical" evidence="1">
    <location>
        <begin position="36"/>
        <end position="61"/>
    </location>
</feature>
<feature type="signal peptide" evidence="2">
    <location>
        <begin position="1"/>
        <end position="20"/>
    </location>
</feature>
<evidence type="ECO:0008006" key="5">
    <source>
        <dbReference type="Google" id="ProtNLM"/>
    </source>
</evidence>
<keyword evidence="1" id="KW-0812">Transmembrane</keyword>
<accession>A0A8J5ICQ3</accession>
<name>A0A8J5ICQ3_9STRA</name>
<feature type="chain" id="PRO_5035213409" description="Secreted peptide" evidence="2">
    <location>
        <begin position="21"/>
        <end position="91"/>
    </location>
</feature>
<keyword evidence="4" id="KW-1185">Reference proteome</keyword>
<gene>
    <name evidence="3" type="ORF">JG688_00017285</name>
</gene>